<evidence type="ECO:0000313" key="1">
    <source>
        <dbReference type="EMBL" id="SFL76905.1"/>
    </source>
</evidence>
<organism evidence="1 2">
    <name type="scientific">Nitrosomonas communis</name>
    <dbReference type="NCBI Taxonomy" id="44574"/>
    <lineage>
        <taxon>Bacteria</taxon>
        <taxon>Pseudomonadati</taxon>
        <taxon>Pseudomonadota</taxon>
        <taxon>Betaproteobacteria</taxon>
        <taxon>Nitrosomonadales</taxon>
        <taxon>Nitrosomonadaceae</taxon>
        <taxon>Nitrosomonas</taxon>
    </lineage>
</organism>
<keyword evidence="2" id="KW-1185">Reference proteome</keyword>
<dbReference type="AlphaFoldDB" id="A0A1I4KDN4"/>
<gene>
    <name evidence="1" type="ORF">SAMN05421863_100415</name>
</gene>
<evidence type="ECO:0000313" key="2">
    <source>
        <dbReference type="Proteomes" id="UP000183287"/>
    </source>
</evidence>
<accession>A0A1I4KDN4</accession>
<protein>
    <submittedName>
        <fullName evidence="1">Uncharacterized protein</fullName>
    </submittedName>
</protein>
<reference evidence="2" key="1">
    <citation type="submission" date="2016-10" db="EMBL/GenBank/DDBJ databases">
        <authorList>
            <person name="Varghese N."/>
            <person name="Submissions S."/>
        </authorList>
    </citation>
    <scope>NUCLEOTIDE SEQUENCE [LARGE SCALE GENOMIC DNA]</scope>
    <source>
        <strain evidence="2">Nm44</strain>
    </source>
</reference>
<dbReference type="Proteomes" id="UP000183287">
    <property type="component" value="Unassembled WGS sequence"/>
</dbReference>
<proteinExistence type="predicted"/>
<dbReference type="EMBL" id="FOUB01000004">
    <property type="protein sequence ID" value="SFL76905.1"/>
    <property type="molecule type" value="Genomic_DNA"/>
</dbReference>
<sequence length="78" mass="8845">MELIVIFLLAVAFTAIVPFTLLGSHLGFVSPLTQFYSLLAAVDRIHLVIVEVTKRNFYQMGLLMRPLLNHKRDSITET</sequence>
<name>A0A1I4KDN4_9PROT</name>